<dbReference type="Gene3D" id="3.40.50.10540">
    <property type="entry name" value="Crotonobetainyl-coa:carnitine coa-transferase, domain 1"/>
    <property type="match status" value="1"/>
</dbReference>
<dbReference type="InterPro" id="IPR003673">
    <property type="entry name" value="CoA-Trfase_fam_III"/>
</dbReference>
<dbReference type="Gene3D" id="3.30.1540.10">
    <property type="entry name" value="formyl-coa transferase, domain 3"/>
    <property type="match status" value="1"/>
</dbReference>
<organism evidence="1 2">
    <name type="scientific">Rhodococcus artemisiae</name>
    <dbReference type="NCBI Taxonomy" id="714159"/>
    <lineage>
        <taxon>Bacteria</taxon>
        <taxon>Bacillati</taxon>
        <taxon>Actinomycetota</taxon>
        <taxon>Actinomycetes</taxon>
        <taxon>Mycobacteriales</taxon>
        <taxon>Nocardiaceae</taxon>
        <taxon>Rhodococcus</taxon>
    </lineage>
</organism>
<dbReference type="PANTHER" id="PTHR48228:SF5">
    <property type="entry name" value="ALPHA-METHYLACYL-COA RACEMASE"/>
    <property type="match status" value="1"/>
</dbReference>
<dbReference type="InterPro" id="IPR044855">
    <property type="entry name" value="CoA-Trfase_III_dom3_sf"/>
</dbReference>
<dbReference type="Pfam" id="PF02515">
    <property type="entry name" value="CoA_transf_3"/>
    <property type="match status" value="1"/>
</dbReference>
<gene>
    <name evidence="1" type="ORF">Q7514_17140</name>
</gene>
<dbReference type="InterPro" id="IPR050509">
    <property type="entry name" value="CoA-transferase_III"/>
</dbReference>
<name>A0ABU7LEB3_9NOCA</name>
<proteinExistence type="predicted"/>
<dbReference type="RefSeq" id="WP_330134486.1">
    <property type="nucleotide sequence ID" value="NZ_JAUTXY010000007.1"/>
</dbReference>
<dbReference type="InterPro" id="IPR023606">
    <property type="entry name" value="CoA-Trfase_III_dom_1_sf"/>
</dbReference>
<reference evidence="1 2" key="1">
    <citation type="submission" date="2023-07" db="EMBL/GenBank/DDBJ databases">
        <authorList>
            <person name="Girao M."/>
            <person name="Carvalho M.F."/>
        </authorList>
    </citation>
    <scope>NUCLEOTIDE SEQUENCE [LARGE SCALE GENOMIC DNA]</scope>
    <source>
        <strain evidence="1 2">YIM65754</strain>
    </source>
</reference>
<comment type="caution">
    <text evidence="1">The sequence shown here is derived from an EMBL/GenBank/DDBJ whole genome shotgun (WGS) entry which is preliminary data.</text>
</comment>
<accession>A0ABU7LEB3</accession>
<keyword evidence="2" id="KW-1185">Reference proteome</keyword>
<evidence type="ECO:0000313" key="1">
    <source>
        <dbReference type="EMBL" id="MEE2059247.1"/>
    </source>
</evidence>
<evidence type="ECO:0000313" key="2">
    <source>
        <dbReference type="Proteomes" id="UP001336020"/>
    </source>
</evidence>
<dbReference type="Proteomes" id="UP001336020">
    <property type="component" value="Unassembled WGS sequence"/>
</dbReference>
<dbReference type="PANTHER" id="PTHR48228">
    <property type="entry name" value="SUCCINYL-COA--D-CITRAMALATE COA-TRANSFERASE"/>
    <property type="match status" value="1"/>
</dbReference>
<dbReference type="EMBL" id="JAUTXY010000007">
    <property type="protein sequence ID" value="MEE2059247.1"/>
    <property type="molecule type" value="Genomic_DNA"/>
</dbReference>
<protein>
    <submittedName>
        <fullName evidence="1">CaiB/BaiF CoA-transferase family protein</fullName>
    </submittedName>
</protein>
<dbReference type="SUPFAM" id="SSF89796">
    <property type="entry name" value="CoA-transferase family III (CaiB/BaiF)"/>
    <property type="match status" value="1"/>
</dbReference>
<sequence>MTDPEVPRTGPLAGIRVLELAGMGPGPHGAMLLADLGADVVRVQRPGALPVDDRPTDQQLRGRTIVEADLKDPDDIATVLDLVERADILVEGFRPGVTERLGLGPDDAFARNPRLVYARVTGWGQTGPRALEAGHDLNYISLTGLLHAVGRAGERPVPPLNLFGDFGGGSMFLVVGVLAALVERQSSGRGQVIDAAMVNGAPLLGHLLWSMRGAGKWSDERGTNIFDGSAPFYDTYECADGRYVAVGALEPQFYAEMLRILDLDADELGPQRDPAGWPGMRKAFTDVFLGRTRDEWAAAFEGVDACVTPVLDFEEASSDPHLIEREVFAEIDGVVQPAPAPAFSRTPAARPLAPPRVPVAPEQIWR</sequence>